<organism evidence="2 3">
    <name type="scientific">Bugula neritina</name>
    <name type="common">Brown bryozoan</name>
    <name type="synonym">Sertularia neritina</name>
    <dbReference type="NCBI Taxonomy" id="10212"/>
    <lineage>
        <taxon>Eukaryota</taxon>
        <taxon>Metazoa</taxon>
        <taxon>Spiralia</taxon>
        <taxon>Lophotrochozoa</taxon>
        <taxon>Bryozoa</taxon>
        <taxon>Gymnolaemata</taxon>
        <taxon>Cheilostomatida</taxon>
        <taxon>Flustrina</taxon>
        <taxon>Buguloidea</taxon>
        <taxon>Bugulidae</taxon>
        <taxon>Bugula</taxon>
    </lineage>
</organism>
<accession>A0A7J7JH13</accession>
<dbReference type="AlphaFoldDB" id="A0A7J7JH13"/>
<protein>
    <submittedName>
        <fullName evidence="2">Uncharacterized protein</fullName>
    </submittedName>
</protein>
<dbReference type="Proteomes" id="UP000593567">
    <property type="component" value="Unassembled WGS sequence"/>
</dbReference>
<dbReference type="EMBL" id="VXIV02002519">
    <property type="protein sequence ID" value="KAF6024891.1"/>
    <property type="molecule type" value="Genomic_DNA"/>
</dbReference>
<comment type="caution">
    <text evidence="2">The sequence shown here is derived from an EMBL/GenBank/DDBJ whole genome shotgun (WGS) entry which is preliminary data.</text>
</comment>
<name>A0A7J7JH13_BUGNE</name>
<reference evidence="2" key="1">
    <citation type="submission" date="2020-06" db="EMBL/GenBank/DDBJ databases">
        <title>Draft genome of Bugula neritina, a colonial animal packing powerful symbionts and potential medicines.</title>
        <authorList>
            <person name="Rayko M."/>
        </authorList>
    </citation>
    <scope>NUCLEOTIDE SEQUENCE [LARGE SCALE GENOMIC DNA]</scope>
    <source>
        <strain evidence="2">Kwan_BN1</strain>
    </source>
</reference>
<proteinExistence type="predicted"/>
<feature type="coiled-coil region" evidence="1">
    <location>
        <begin position="46"/>
        <end position="80"/>
    </location>
</feature>
<evidence type="ECO:0000313" key="3">
    <source>
        <dbReference type="Proteomes" id="UP000593567"/>
    </source>
</evidence>
<evidence type="ECO:0000256" key="1">
    <source>
        <dbReference type="SAM" id="Coils"/>
    </source>
</evidence>
<keyword evidence="3" id="KW-1185">Reference proteome</keyword>
<gene>
    <name evidence="2" type="ORF">EB796_016801</name>
</gene>
<evidence type="ECO:0000313" key="2">
    <source>
        <dbReference type="EMBL" id="KAF6024891.1"/>
    </source>
</evidence>
<sequence>MTLQQIKIIVAYSLGQNSTPTQDKTKELEVRCSRLEHDLYMEKRKCKDLERRLQLEKNRNGDLLRDISELKKENSSLRCQLP</sequence>
<keyword evidence="1" id="KW-0175">Coiled coil</keyword>